<reference evidence="9 10" key="1">
    <citation type="submission" date="2010-03" db="EMBL/GenBank/DDBJ databases">
        <title>Complete sequence of Sideroxydans lithotrophicus ES-1.</title>
        <authorList>
            <consortium name="US DOE Joint Genome Institute"/>
            <person name="Lucas S."/>
            <person name="Copeland A."/>
            <person name="Lapidus A."/>
            <person name="Cheng J.-F."/>
            <person name="Bruce D."/>
            <person name="Goodwin L."/>
            <person name="Pitluck S."/>
            <person name="Munk A.C."/>
            <person name="Detter J.C."/>
            <person name="Han C."/>
            <person name="Tapia R."/>
            <person name="Larimer F."/>
            <person name="Land M."/>
            <person name="Hauser L."/>
            <person name="Kyrpides N."/>
            <person name="Ivanova N."/>
            <person name="Emerson D."/>
            <person name="Woyke T."/>
        </authorList>
    </citation>
    <scope>NUCLEOTIDE SEQUENCE [LARGE SCALE GENOMIC DNA]</scope>
    <source>
        <strain evidence="9 10">ES-1</strain>
    </source>
</reference>
<dbReference type="GO" id="GO:0005886">
    <property type="term" value="C:plasma membrane"/>
    <property type="evidence" value="ECO:0007669"/>
    <property type="project" value="UniProtKB-SubCell"/>
</dbReference>
<feature type="transmembrane region" description="Helical" evidence="7">
    <location>
        <begin position="87"/>
        <end position="111"/>
    </location>
</feature>
<proteinExistence type="predicted"/>
<feature type="transmembrane region" description="Helical" evidence="7">
    <location>
        <begin position="498"/>
        <end position="516"/>
    </location>
</feature>
<feature type="transmembrane region" description="Helical" evidence="7">
    <location>
        <begin position="473"/>
        <end position="492"/>
    </location>
</feature>
<evidence type="ECO:0000256" key="6">
    <source>
        <dbReference type="ARBA" id="ARBA00023136"/>
    </source>
</evidence>
<dbReference type="Pfam" id="PF00083">
    <property type="entry name" value="Sugar_tr"/>
    <property type="match status" value="1"/>
</dbReference>
<dbReference type="FunFam" id="1.20.1250.20:FF:000001">
    <property type="entry name" value="Dicarboxylate MFS transporter"/>
    <property type="match status" value="1"/>
</dbReference>
<dbReference type="PROSITE" id="PS00217">
    <property type="entry name" value="SUGAR_TRANSPORT_2"/>
    <property type="match status" value="1"/>
</dbReference>
<evidence type="ECO:0000313" key="10">
    <source>
        <dbReference type="Proteomes" id="UP000001625"/>
    </source>
</evidence>
<keyword evidence="10" id="KW-1185">Reference proteome</keyword>
<sequence>MKKTLQELTPTQRKIVLASCFGTFLEWYDFLTFATLATYFSVLFFPPDNPTAALLMSLGTFGVGMVVRPLGSALFGSLADKFGRRPIFIATISLMGATTFLVGLLPTYAQIGFAAPLLLLLLRLLQGFAVGGEIGGVAVYLTEHAPHGKRGVYTSVLQLMGPLGILVSTFQIVLLHQFLSDPSFNSWGWRIPFLFSALLLFISIKTRMSLEESPVFRELQAAGAVSKAPLRECLSDRRTLGRMALLFFCISAGGSLLFFSSQVYANVFLKSVVRLDAQLASTLVMTSTLLLFPLTIVCGWLSDKIGRRPVLLAGLILGAATILPVFKALQHYGNPAQERFNREVPVVLYGTDCHYGPFRKVSNDCERNQEFLTKNGVSYTVKQLAVQNTVVSIGGNSEVYGYQPAALGEALKNKGWVDKADRTQVNSYMLFLLLVVPVIAVALITGPQTAVLAELFTARTRYTAAAVPHNLSAGWIGGLSPFMVTFLSVQAGDALAGLWYPVGMLILASLVGLLFLPETSKVDLRH</sequence>
<dbReference type="Proteomes" id="UP000001625">
    <property type="component" value="Chromosome"/>
</dbReference>
<feature type="transmembrane region" description="Helical" evidence="7">
    <location>
        <begin position="15"/>
        <end position="40"/>
    </location>
</feature>
<dbReference type="InterPro" id="IPR036259">
    <property type="entry name" value="MFS_trans_sf"/>
</dbReference>
<dbReference type="AlphaFoldDB" id="D5CTV2"/>
<evidence type="ECO:0000259" key="8">
    <source>
        <dbReference type="PROSITE" id="PS50850"/>
    </source>
</evidence>
<evidence type="ECO:0000313" key="9">
    <source>
        <dbReference type="EMBL" id="ADE12264.1"/>
    </source>
</evidence>
<keyword evidence="6 7" id="KW-0472">Membrane</keyword>
<accession>D5CTV2</accession>
<organism evidence="9 10">
    <name type="scientific">Sideroxydans lithotrophicus (strain ES-1)</name>
    <dbReference type="NCBI Taxonomy" id="580332"/>
    <lineage>
        <taxon>Bacteria</taxon>
        <taxon>Pseudomonadati</taxon>
        <taxon>Pseudomonadota</taxon>
        <taxon>Betaproteobacteria</taxon>
        <taxon>Nitrosomonadales</taxon>
        <taxon>Gallionellaceae</taxon>
        <taxon>Sideroxydans</taxon>
    </lineage>
</organism>
<dbReference type="SUPFAM" id="SSF103473">
    <property type="entry name" value="MFS general substrate transporter"/>
    <property type="match status" value="1"/>
</dbReference>
<feature type="transmembrane region" description="Helical" evidence="7">
    <location>
        <begin position="52"/>
        <end position="75"/>
    </location>
</feature>
<evidence type="ECO:0000256" key="2">
    <source>
        <dbReference type="ARBA" id="ARBA00022448"/>
    </source>
</evidence>
<dbReference type="eggNOG" id="COG0477">
    <property type="taxonomic scope" value="Bacteria"/>
</dbReference>
<comment type="subcellular location">
    <subcellularLocation>
        <location evidence="1">Cell membrane</location>
        <topology evidence="1">Multi-pass membrane protein</topology>
    </subcellularLocation>
</comment>
<feature type="transmembrane region" description="Helical" evidence="7">
    <location>
        <begin position="117"/>
        <end position="141"/>
    </location>
</feature>
<dbReference type="PANTHER" id="PTHR43045:SF7">
    <property type="entry name" value="MAJOR FACILITATOR SUPERFAMILY TRANSPORTER"/>
    <property type="match status" value="1"/>
</dbReference>
<evidence type="ECO:0000256" key="4">
    <source>
        <dbReference type="ARBA" id="ARBA00022692"/>
    </source>
</evidence>
<gene>
    <name evidence="9" type="ordered locus">Slit_2036</name>
</gene>
<keyword evidence="3" id="KW-1003">Cell membrane</keyword>
<name>D5CTV2_SIDLE</name>
<keyword evidence="2" id="KW-0813">Transport</keyword>
<dbReference type="PROSITE" id="PS50850">
    <property type="entry name" value="MFS"/>
    <property type="match status" value="1"/>
</dbReference>
<dbReference type="InterPro" id="IPR005829">
    <property type="entry name" value="Sugar_transporter_CS"/>
</dbReference>
<keyword evidence="5 7" id="KW-1133">Transmembrane helix</keyword>
<evidence type="ECO:0000256" key="3">
    <source>
        <dbReference type="ARBA" id="ARBA00022475"/>
    </source>
</evidence>
<feature type="domain" description="Major facilitator superfamily (MFS) profile" evidence="8">
    <location>
        <begin position="15"/>
        <end position="520"/>
    </location>
</feature>
<feature type="transmembrane region" description="Helical" evidence="7">
    <location>
        <begin position="428"/>
        <end position="452"/>
    </location>
</feature>
<dbReference type="EMBL" id="CP001965">
    <property type="protein sequence ID" value="ADE12264.1"/>
    <property type="molecule type" value="Genomic_DNA"/>
</dbReference>
<dbReference type="STRING" id="580332.Slit_2036"/>
<protein>
    <submittedName>
        <fullName evidence="9">General substrate transporter</fullName>
    </submittedName>
</protein>
<evidence type="ECO:0000256" key="1">
    <source>
        <dbReference type="ARBA" id="ARBA00004651"/>
    </source>
</evidence>
<dbReference type="PANTHER" id="PTHR43045">
    <property type="entry name" value="SHIKIMATE TRANSPORTER"/>
    <property type="match status" value="1"/>
</dbReference>
<evidence type="ECO:0000256" key="7">
    <source>
        <dbReference type="SAM" id="Phobius"/>
    </source>
</evidence>
<dbReference type="OrthoDB" id="6766492at2"/>
<dbReference type="InterPro" id="IPR020846">
    <property type="entry name" value="MFS_dom"/>
</dbReference>
<dbReference type="InterPro" id="IPR005828">
    <property type="entry name" value="MFS_sugar_transport-like"/>
</dbReference>
<evidence type="ECO:0000256" key="5">
    <source>
        <dbReference type="ARBA" id="ARBA00022989"/>
    </source>
</evidence>
<dbReference type="Gene3D" id="1.20.1250.20">
    <property type="entry name" value="MFS general substrate transporter like domains"/>
    <property type="match status" value="2"/>
</dbReference>
<feature type="transmembrane region" description="Helical" evidence="7">
    <location>
        <begin position="187"/>
        <end position="204"/>
    </location>
</feature>
<feature type="transmembrane region" description="Helical" evidence="7">
    <location>
        <begin position="153"/>
        <end position="175"/>
    </location>
</feature>
<dbReference type="RefSeq" id="WP_013030162.1">
    <property type="nucleotide sequence ID" value="NC_013959.1"/>
</dbReference>
<dbReference type="HOGENOM" id="CLU_001265_39_2_4"/>
<feature type="transmembrane region" description="Helical" evidence="7">
    <location>
        <begin position="244"/>
        <end position="265"/>
    </location>
</feature>
<dbReference type="GO" id="GO:0022857">
    <property type="term" value="F:transmembrane transporter activity"/>
    <property type="evidence" value="ECO:0007669"/>
    <property type="project" value="InterPro"/>
</dbReference>
<dbReference type="KEGG" id="slt:Slit_2036"/>
<keyword evidence="4 7" id="KW-0812">Transmembrane</keyword>
<feature type="transmembrane region" description="Helical" evidence="7">
    <location>
        <begin position="310"/>
        <end position="329"/>
    </location>
</feature>
<feature type="transmembrane region" description="Helical" evidence="7">
    <location>
        <begin position="277"/>
        <end position="298"/>
    </location>
</feature>